<accession>A0A8B8PFN8</accession>
<dbReference type="GO" id="GO:0005634">
    <property type="term" value="C:nucleus"/>
    <property type="evidence" value="ECO:0007669"/>
    <property type="project" value="UniProtKB-SubCell"/>
</dbReference>
<dbReference type="PANTHER" id="PTHR31190:SF287">
    <property type="entry name" value="DEVELOPMENT RELATED ERF PROTEIN"/>
    <property type="match status" value="1"/>
</dbReference>
<dbReference type="RefSeq" id="XP_030533494.2">
    <property type="nucleotide sequence ID" value="XM_030677634.2"/>
</dbReference>
<dbReference type="AlphaFoldDB" id="A0A8B8PFN8"/>
<proteinExistence type="inferred from homology"/>
<reference evidence="10" key="1">
    <citation type="submission" date="2025-08" db="UniProtKB">
        <authorList>
            <consortium name="RefSeq"/>
        </authorList>
    </citation>
    <scope>IDENTIFICATION</scope>
    <source>
        <tissue evidence="10">Leaf</tissue>
    </source>
</reference>
<evidence type="ECO:0000256" key="7">
    <source>
        <dbReference type="SAM" id="MobiDB-lite"/>
    </source>
</evidence>
<keyword evidence="5" id="KW-0539">Nucleus</keyword>
<sequence>MNAPSSPESSDLALLESIRRHLLLDDAESPLVPSCPGGTGFWSTGPGVDLLLYLIEEWGELLFIEDFLHGILNEPFSADWDPLAPPAARRPSFEAEVSVKPEPLLAASWSVGCVAAPPTPPPSAVPAKGKRYIGVRQRREKFTAEIRNSAKEGGREWLGTFETAEDAARAYDKAAYRIHGQWHLLNFPDRINSGEPEPVRVLSRRRPSLEPLTSSSSSSSPANGSGERTKKATTAATAAGVATSENGGEGGSK</sequence>
<dbReference type="CDD" id="cd00018">
    <property type="entry name" value="AP2"/>
    <property type="match status" value="1"/>
</dbReference>
<dbReference type="PANTHER" id="PTHR31190">
    <property type="entry name" value="DNA-BINDING DOMAIN"/>
    <property type="match status" value="1"/>
</dbReference>
<evidence type="ECO:0000256" key="5">
    <source>
        <dbReference type="ARBA" id="ARBA00023242"/>
    </source>
</evidence>
<keyword evidence="9" id="KW-1185">Reference proteome</keyword>
<dbReference type="SUPFAM" id="SSF54171">
    <property type="entry name" value="DNA-binding domain"/>
    <property type="match status" value="1"/>
</dbReference>
<dbReference type="SMART" id="SM00380">
    <property type="entry name" value="AP2"/>
    <property type="match status" value="1"/>
</dbReference>
<dbReference type="InterPro" id="IPR044808">
    <property type="entry name" value="ERF_plant"/>
</dbReference>
<dbReference type="GeneID" id="115743048"/>
<comment type="similarity">
    <text evidence="6">Belongs to the AP2/ERF transcription factor family. ERF subfamily.</text>
</comment>
<keyword evidence="3" id="KW-0238">DNA-binding</keyword>
<comment type="subcellular location">
    <subcellularLocation>
        <location evidence="1">Nucleus</location>
    </subcellularLocation>
</comment>
<evidence type="ECO:0000313" key="10">
    <source>
        <dbReference type="RefSeq" id="XP_030533494.2"/>
    </source>
</evidence>
<dbReference type="GO" id="GO:0003700">
    <property type="term" value="F:DNA-binding transcription factor activity"/>
    <property type="evidence" value="ECO:0007669"/>
    <property type="project" value="InterPro"/>
</dbReference>
<dbReference type="PROSITE" id="PS51032">
    <property type="entry name" value="AP2_ERF"/>
    <property type="match status" value="1"/>
</dbReference>
<evidence type="ECO:0000256" key="2">
    <source>
        <dbReference type="ARBA" id="ARBA00023015"/>
    </source>
</evidence>
<evidence type="ECO:0000313" key="9">
    <source>
        <dbReference type="Proteomes" id="UP000827889"/>
    </source>
</evidence>
<dbReference type="KEGG" id="rarg:115743048"/>
<feature type="region of interest" description="Disordered" evidence="7">
    <location>
        <begin position="199"/>
        <end position="253"/>
    </location>
</feature>
<gene>
    <name evidence="10" type="primary">LOC115743048</name>
</gene>
<dbReference type="InterPro" id="IPR036955">
    <property type="entry name" value="AP2/ERF_dom_sf"/>
</dbReference>
<evidence type="ECO:0000256" key="1">
    <source>
        <dbReference type="ARBA" id="ARBA00004123"/>
    </source>
</evidence>
<protein>
    <submittedName>
        <fullName evidence="10">Ethylene-responsive transcription factor 1A-like</fullName>
    </submittedName>
</protein>
<dbReference type="InterPro" id="IPR016177">
    <property type="entry name" value="DNA-bd_dom_sf"/>
</dbReference>
<dbReference type="InterPro" id="IPR001471">
    <property type="entry name" value="AP2/ERF_dom"/>
</dbReference>
<evidence type="ECO:0000256" key="6">
    <source>
        <dbReference type="ARBA" id="ARBA00024343"/>
    </source>
</evidence>
<evidence type="ECO:0000259" key="8">
    <source>
        <dbReference type="PROSITE" id="PS51032"/>
    </source>
</evidence>
<dbReference type="GO" id="GO:0009873">
    <property type="term" value="P:ethylene-activated signaling pathway"/>
    <property type="evidence" value="ECO:0007669"/>
    <property type="project" value="InterPro"/>
</dbReference>
<keyword evidence="2" id="KW-0805">Transcription regulation</keyword>
<dbReference type="Gene3D" id="3.30.730.10">
    <property type="entry name" value="AP2/ERF domain"/>
    <property type="match status" value="1"/>
</dbReference>
<evidence type="ECO:0000256" key="3">
    <source>
        <dbReference type="ARBA" id="ARBA00023125"/>
    </source>
</evidence>
<evidence type="ECO:0000256" key="4">
    <source>
        <dbReference type="ARBA" id="ARBA00023163"/>
    </source>
</evidence>
<dbReference type="GO" id="GO:0003677">
    <property type="term" value="F:DNA binding"/>
    <property type="evidence" value="ECO:0007669"/>
    <property type="project" value="UniProtKB-KW"/>
</dbReference>
<organism evidence="9 10">
    <name type="scientific">Rhodamnia argentea</name>
    <dbReference type="NCBI Taxonomy" id="178133"/>
    <lineage>
        <taxon>Eukaryota</taxon>
        <taxon>Viridiplantae</taxon>
        <taxon>Streptophyta</taxon>
        <taxon>Embryophyta</taxon>
        <taxon>Tracheophyta</taxon>
        <taxon>Spermatophyta</taxon>
        <taxon>Magnoliopsida</taxon>
        <taxon>eudicotyledons</taxon>
        <taxon>Gunneridae</taxon>
        <taxon>Pentapetalae</taxon>
        <taxon>rosids</taxon>
        <taxon>malvids</taxon>
        <taxon>Myrtales</taxon>
        <taxon>Myrtaceae</taxon>
        <taxon>Myrtoideae</taxon>
        <taxon>Myrteae</taxon>
        <taxon>Australasian group</taxon>
        <taxon>Rhodamnia</taxon>
    </lineage>
</organism>
<feature type="compositionally biased region" description="Low complexity" evidence="7">
    <location>
        <begin position="232"/>
        <end position="243"/>
    </location>
</feature>
<name>A0A8B8PFN8_9MYRT</name>
<keyword evidence="4" id="KW-0804">Transcription</keyword>
<feature type="compositionally biased region" description="Low complexity" evidence="7">
    <location>
        <begin position="209"/>
        <end position="221"/>
    </location>
</feature>
<dbReference type="Proteomes" id="UP000827889">
    <property type="component" value="Chromosome 3"/>
</dbReference>
<feature type="domain" description="AP2/ERF" evidence="8">
    <location>
        <begin position="131"/>
        <end position="188"/>
    </location>
</feature>